<feature type="compositionally biased region" description="Acidic residues" evidence="1">
    <location>
        <begin position="229"/>
        <end position="242"/>
    </location>
</feature>
<feature type="region of interest" description="Disordered" evidence="1">
    <location>
        <begin position="803"/>
        <end position="830"/>
    </location>
</feature>
<feature type="compositionally biased region" description="Basic and acidic residues" evidence="1">
    <location>
        <begin position="1028"/>
        <end position="1042"/>
    </location>
</feature>
<dbReference type="Proteomes" id="UP000265618">
    <property type="component" value="Unassembled WGS sequence"/>
</dbReference>
<feature type="compositionally biased region" description="Low complexity" evidence="1">
    <location>
        <begin position="1152"/>
        <end position="1162"/>
    </location>
</feature>
<feature type="region of interest" description="Disordered" evidence="1">
    <location>
        <begin position="224"/>
        <end position="245"/>
    </location>
</feature>
<feature type="region of interest" description="Disordered" evidence="1">
    <location>
        <begin position="1351"/>
        <end position="1380"/>
    </location>
</feature>
<feature type="region of interest" description="Disordered" evidence="1">
    <location>
        <begin position="307"/>
        <end position="326"/>
    </location>
</feature>
<comment type="caution">
    <text evidence="2">The sequence shown here is derived from an EMBL/GenBank/DDBJ whole genome shotgun (WGS) entry which is preliminary data.</text>
</comment>
<name>A0A9K3GFW6_9EUKA</name>
<proteinExistence type="predicted"/>
<organism evidence="2 3">
    <name type="scientific">Kipferlia bialata</name>
    <dbReference type="NCBI Taxonomy" id="797122"/>
    <lineage>
        <taxon>Eukaryota</taxon>
        <taxon>Metamonada</taxon>
        <taxon>Carpediemonas-like organisms</taxon>
        <taxon>Kipferlia</taxon>
    </lineage>
</organism>
<reference evidence="2 3" key="1">
    <citation type="journal article" date="2018" name="PLoS ONE">
        <title>The draft genome of Kipferlia bialata reveals reductive genome evolution in fornicate parasites.</title>
        <authorList>
            <person name="Tanifuji G."/>
            <person name="Takabayashi S."/>
            <person name="Kume K."/>
            <person name="Takagi M."/>
            <person name="Nakayama T."/>
            <person name="Kamikawa R."/>
            <person name="Inagaki Y."/>
            <person name="Hashimoto T."/>
        </authorList>
    </citation>
    <scope>NUCLEOTIDE SEQUENCE [LARGE SCALE GENOMIC DNA]</scope>
    <source>
        <strain evidence="2">NY0173</strain>
    </source>
</reference>
<dbReference type="EMBL" id="BDIP01000315">
    <property type="protein sequence ID" value="GIQ81135.1"/>
    <property type="molecule type" value="Genomic_DNA"/>
</dbReference>
<evidence type="ECO:0000313" key="3">
    <source>
        <dbReference type="Proteomes" id="UP000265618"/>
    </source>
</evidence>
<keyword evidence="3" id="KW-1185">Reference proteome</keyword>
<protein>
    <submittedName>
        <fullName evidence="2">Uncharacterized protein</fullName>
    </submittedName>
</protein>
<gene>
    <name evidence="2" type="ORF">KIPB_002044</name>
</gene>
<sequence>MSHLPELSVCTPLPCPSLLVPSVTDAPGLMSLSRCGSTLLTCGRGSHSNMMAVWQRENRGVEGERKGAERAEKDSVCIEGVEGESDFSLSRLSVWHRHPLALVHALSLSASKEDTCKEGVDGERDREECIVVSVDNAGCVCVGREGSALPDACRTLSLFPDARLDNSFPAPDLSYPGETNRGAEGEREYGRERVDSAALHAEYSESNRPRSLSLSLHGRPRVSSVYSEDMSEGEISQTEDTDSVYGYDTPDWDTHPTSYILDTDHIAVTDSGLESRLARVNAFTDCLEIFEVVTLNRVGEMYFDGVHDTQGEGEREGEGEGEWDEEERVPSRILRIVAGLDHLLLVFCHDSVHMVNVLLRTVLLSVPVSSMDALSSCDSVGDRERERGRERVLLQSVVTGVDGGFLIIPRKLSSSPIAVFIGPLLGVVSLDVQCESSTGDEDADREGEGGRHVLSVSASYTKTVAEAGGDGMLAVSMCVREVPLPARASLFRTRAAKWSLSIQTLHAQCLISESERPALSFHTVPSMSSDTPGSSRTSTTNDTPLYTDVCPLLPSCCVLAAMQEGVCRVIHPDHLHTEKQREPDSLESAVVVDTVSVSAVAGEAPSLLVPVRTPLVPPYLHVSYNECNECNECSVTKGESTELPEWMRLDQYLRVQGVNGEREGSGSSRTCSRPSRVVLSRTCDSVVMERLGESMRDRESGCAKCGETEGERGSDLSGRAVHVLTMPTCASITALTCRVQGDAVTVYVGFSDGALALCTGTLHSHTYTIGWVCPAASMAIGSAISSIFPVVNDPKDEEREYNLEEDLDGSSSGSSDREHFQSVPNPYPDVDPSTPVVTLVCGGAQIVTVALNLRHRERERERDTQDTLYYPLSYTLLARVSVTSGGSLSVPSFGAFSPLSFSSTKPPISLLCAVLTSALPASLSPAAMGCVYYVCLTGTGDSALVSCGSDASNTVRVYPGRSVFDSLVSESVREGILLSPADAMVVSVCPHSNRGVGDAFRGVGGSSSVARHLTYHHFSPSPLQLGYPDRERESGRERDAAHDVTSGTCDPSPSSCLTLDLPFVLERLSRTLNVAVTGLDTESTEEVGEREREGDGMASIMGEYVYETPPDSEILPLPPSLTPSAAALYACSPFLASSSGGPTSVHGTHGESSSSSSTPSTSSGVYCVSSGCACVSHRDRGRYSLYTPSIPSTPSIHPALLAVQAVFARAALTLCAPLPKEHFGPAVSALRSGIARALPLIDPTAVLPYVSASVVKRKERHPNGSGGHNPYMSRCSPLLSLSALDIGCSAMEAASDDRISQLVSRLLPFTPLWNGMTINGPVDVSKGFILPKSNPVSLSLSLSISGVSLRSRERDTPGSPYTSPRERERERERPKHRRESASSSYAAALLLLSACQRSERHWSLVPLLLPCILGQSVRGNVLGLALLHRY</sequence>
<feature type="non-terminal residue" evidence="2">
    <location>
        <position position="1"/>
    </location>
</feature>
<accession>A0A9K3GFW6</accession>
<evidence type="ECO:0000256" key="1">
    <source>
        <dbReference type="SAM" id="MobiDB-lite"/>
    </source>
</evidence>
<feature type="region of interest" description="Disordered" evidence="1">
    <location>
        <begin position="1141"/>
        <end position="1162"/>
    </location>
</feature>
<feature type="region of interest" description="Disordered" evidence="1">
    <location>
        <begin position="168"/>
        <end position="191"/>
    </location>
</feature>
<feature type="compositionally biased region" description="Basic and acidic residues" evidence="1">
    <location>
        <begin position="1364"/>
        <end position="1373"/>
    </location>
</feature>
<feature type="compositionally biased region" description="Basic and acidic residues" evidence="1">
    <location>
        <begin position="307"/>
        <end position="318"/>
    </location>
</feature>
<feature type="region of interest" description="Disordered" evidence="1">
    <location>
        <begin position="1024"/>
        <end position="1051"/>
    </location>
</feature>
<feature type="compositionally biased region" description="Basic and acidic residues" evidence="1">
    <location>
        <begin position="181"/>
        <end position="191"/>
    </location>
</feature>
<evidence type="ECO:0000313" key="2">
    <source>
        <dbReference type="EMBL" id="GIQ81135.1"/>
    </source>
</evidence>